<dbReference type="Gene3D" id="1.25.40.390">
    <property type="match status" value="1"/>
</dbReference>
<dbReference type="Pfam" id="PF07980">
    <property type="entry name" value="SusD_RagB"/>
    <property type="match status" value="1"/>
</dbReference>
<dbReference type="RefSeq" id="WP_240099887.1">
    <property type="nucleotide sequence ID" value="NZ_JAJSON010000025.1"/>
</dbReference>
<evidence type="ECO:0000256" key="3">
    <source>
        <dbReference type="ARBA" id="ARBA00022729"/>
    </source>
</evidence>
<feature type="domain" description="RagB/SusD" evidence="7">
    <location>
        <begin position="392"/>
        <end position="555"/>
    </location>
</feature>
<keyword evidence="3 6" id="KW-0732">Signal</keyword>
<evidence type="ECO:0000256" key="4">
    <source>
        <dbReference type="ARBA" id="ARBA00023136"/>
    </source>
</evidence>
<evidence type="ECO:0000256" key="5">
    <source>
        <dbReference type="ARBA" id="ARBA00023237"/>
    </source>
</evidence>
<dbReference type="InterPro" id="IPR012944">
    <property type="entry name" value="SusD_RagB_dom"/>
</dbReference>
<feature type="signal peptide" evidence="6">
    <location>
        <begin position="1"/>
        <end position="22"/>
    </location>
</feature>
<comment type="similarity">
    <text evidence="2">Belongs to the SusD family.</text>
</comment>
<dbReference type="CDD" id="cd08977">
    <property type="entry name" value="SusD"/>
    <property type="match status" value="1"/>
</dbReference>
<keyword evidence="4" id="KW-0472">Membrane</keyword>
<dbReference type="EMBL" id="JAJSON010000025">
    <property type="protein sequence ID" value="MCG9972541.1"/>
    <property type="molecule type" value="Genomic_DNA"/>
</dbReference>
<evidence type="ECO:0000256" key="6">
    <source>
        <dbReference type="SAM" id="SignalP"/>
    </source>
</evidence>
<dbReference type="PROSITE" id="PS51257">
    <property type="entry name" value="PROKAR_LIPOPROTEIN"/>
    <property type="match status" value="1"/>
</dbReference>
<comment type="subcellular location">
    <subcellularLocation>
        <location evidence="1">Cell outer membrane</location>
    </subcellularLocation>
</comment>
<evidence type="ECO:0000259" key="7">
    <source>
        <dbReference type="Pfam" id="PF07980"/>
    </source>
</evidence>
<gene>
    <name evidence="9" type="ORF">LU635_12900</name>
</gene>
<comment type="caution">
    <text evidence="9">The sequence shown here is derived from an EMBL/GenBank/DDBJ whole genome shotgun (WGS) entry which is preliminary data.</text>
</comment>
<protein>
    <submittedName>
        <fullName evidence="9">RagB/SusD family nutrient uptake outer membrane protein</fullName>
    </submittedName>
</protein>
<reference evidence="9" key="1">
    <citation type="submission" date="2021-12" db="EMBL/GenBank/DDBJ databases">
        <title>Description of Gramella crocea sp. nov., a new bacterium isolated from activated sludge.</title>
        <authorList>
            <person name="Zhang X."/>
        </authorList>
    </citation>
    <scope>NUCLEOTIDE SEQUENCE</scope>
    <source>
        <strain evidence="9">YB25</strain>
    </source>
</reference>
<sequence>MKILLIKRLAFGLLLIAGLTSSCTEYLDLEPETDWDVKNFYSNESEVNIALAGIYSQFSSNRVYGEEFMMMDYGTDEGYNGRAFASEPQVNIYNHSPSTYVIQDVWENFYSAINLSNSLIANLDPSKFDGDEANIFIAEARFLRGFAYLQLVSWFNEVPLRLEPTVGPESNHIPPASLEEIYNQIIADLEFAAENLPHASDSDYIPGHANSMAAHGLLARTYLKMAGYPLQDTSKYQQAMESAKKVIDDPYHTLVMGENGYREVFLNYIENKYDTRESLFEIAFADGSDLGVGIHGKIGTSNGLNFKNNPDVGYPVAKVKVVPSPVVESLYEEEDQRLDWNLPGIFHNNGTIREQGPLDFAYSLGKFRRWEPVFRDDLEASNAVSPSFVLLENTSSPNKGTTGINFPVLRYSDVLLMYAEASNEVNEGPTPEAIDALNQVRNRAGVANIEDAEEGNPEAIASKESFFDELVDERMRELCFEGLRKQDLIRWGLLGDRLEYLEEVIKGHPNYDPSRNAIIGYLRCVDNFVPEKHLSLPYPAQEVQINNKLDQKPGW</sequence>
<proteinExistence type="inferred from homology"/>
<dbReference type="Pfam" id="PF14322">
    <property type="entry name" value="SusD-like_3"/>
    <property type="match status" value="1"/>
</dbReference>
<name>A0A9X2A847_9FLAO</name>
<organism evidence="9 10">
    <name type="scientific">Christiangramia crocea</name>
    <dbReference type="NCBI Taxonomy" id="2904124"/>
    <lineage>
        <taxon>Bacteria</taxon>
        <taxon>Pseudomonadati</taxon>
        <taxon>Bacteroidota</taxon>
        <taxon>Flavobacteriia</taxon>
        <taxon>Flavobacteriales</taxon>
        <taxon>Flavobacteriaceae</taxon>
        <taxon>Christiangramia</taxon>
    </lineage>
</organism>
<dbReference type="InterPro" id="IPR011990">
    <property type="entry name" value="TPR-like_helical_dom_sf"/>
</dbReference>
<dbReference type="GO" id="GO:0009279">
    <property type="term" value="C:cell outer membrane"/>
    <property type="evidence" value="ECO:0007669"/>
    <property type="project" value="UniProtKB-SubCell"/>
</dbReference>
<dbReference type="SUPFAM" id="SSF48452">
    <property type="entry name" value="TPR-like"/>
    <property type="match status" value="1"/>
</dbReference>
<feature type="chain" id="PRO_5040773507" evidence="6">
    <location>
        <begin position="23"/>
        <end position="555"/>
    </location>
</feature>
<feature type="domain" description="SusD-like N-terminal" evidence="8">
    <location>
        <begin position="25"/>
        <end position="223"/>
    </location>
</feature>
<accession>A0A9X2A847</accession>
<dbReference type="AlphaFoldDB" id="A0A9X2A847"/>
<evidence type="ECO:0000256" key="1">
    <source>
        <dbReference type="ARBA" id="ARBA00004442"/>
    </source>
</evidence>
<dbReference type="InterPro" id="IPR033985">
    <property type="entry name" value="SusD-like_N"/>
</dbReference>
<evidence type="ECO:0000313" key="9">
    <source>
        <dbReference type="EMBL" id="MCG9972541.1"/>
    </source>
</evidence>
<evidence type="ECO:0000313" key="10">
    <source>
        <dbReference type="Proteomes" id="UP001139344"/>
    </source>
</evidence>
<evidence type="ECO:0000259" key="8">
    <source>
        <dbReference type="Pfam" id="PF14322"/>
    </source>
</evidence>
<evidence type="ECO:0000256" key="2">
    <source>
        <dbReference type="ARBA" id="ARBA00006275"/>
    </source>
</evidence>
<keyword evidence="5" id="KW-0998">Cell outer membrane</keyword>
<dbReference type="Proteomes" id="UP001139344">
    <property type="component" value="Unassembled WGS sequence"/>
</dbReference>
<keyword evidence="10" id="KW-1185">Reference proteome</keyword>